<evidence type="ECO:0000256" key="1">
    <source>
        <dbReference type="ARBA" id="ARBA00022676"/>
    </source>
</evidence>
<keyword evidence="1" id="KW-0328">Glycosyltransferase</keyword>
<reference evidence="4" key="1">
    <citation type="submission" date="2016-10" db="EMBL/GenBank/DDBJ databases">
        <authorList>
            <person name="Varghese N."/>
            <person name="Submissions S."/>
        </authorList>
    </citation>
    <scope>NUCLEOTIDE SEQUENCE [LARGE SCALE GENOMIC DNA]</scope>
    <source>
        <strain evidence="4">DSM 18579</strain>
    </source>
</reference>
<evidence type="ECO:0000313" key="4">
    <source>
        <dbReference type="Proteomes" id="UP000242642"/>
    </source>
</evidence>
<accession>A0A1I0FLI3</accession>
<evidence type="ECO:0000256" key="2">
    <source>
        <dbReference type="ARBA" id="ARBA00022679"/>
    </source>
</evidence>
<name>A0A1I0FLI3_9GAMM</name>
<dbReference type="SUPFAM" id="SSF53756">
    <property type="entry name" value="UDP-Glycosyltransferase/glycogen phosphorylase"/>
    <property type="match status" value="1"/>
</dbReference>
<dbReference type="PANTHER" id="PTHR30160:SF7">
    <property type="entry name" value="ADP-HEPTOSE--LPS HEPTOSYLTRANSFERASE 2"/>
    <property type="match status" value="1"/>
</dbReference>
<dbReference type="RefSeq" id="WP_093322388.1">
    <property type="nucleotide sequence ID" value="NZ_FOHV01000042.1"/>
</dbReference>
<dbReference type="Gene3D" id="3.40.50.2000">
    <property type="entry name" value="Glycogen Phosphorylase B"/>
    <property type="match status" value="1"/>
</dbReference>
<dbReference type="PANTHER" id="PTHR30160">
    <property type="entry name" value="TETRAACYLDISACCHARIDE 4'-KINASE-RELATED"/>
    <property type="match status" value="1"/>
</dbReference>
<dbReference type="InterPro" id="IPR002201">
    <property type="entry name" value="Glyco_trans_9"/>
</dbReference>
<dbReference type="AlphaFoldDB" id="A0A1I0FLI3"/>
<dbReference type="InterPro" id="IPR051199">
    <property type="entry name" value="LPS_LOS_Heptosyltrfase"/>
</dbReference>
<keyword evidence="2 3" id="KW-0808">Transferase</keyword>
<dbReference type="GO" id="GO:0005829">
    <property type="term" value="C:cytosol"/>
    <property type="evidence" value="ECO:0007669"/>
    <property type="project" value="TreeGrafter"/>
</dbReference>
<sequence>MTFIASKPLHHEALAGFKLMDSLIEPNIEELKLSVFANEKFVDKWIKEYPKKDVERIGLFVSQKSEDRALSQTKWEEIASYLSKEYEVFVYSNDIRDFEYAWHLPNGFIFPKTPTIQDLIASMTSLDYVICTDSAPLHFCSALSIPVVGLFENRIEKLTRWHPLNTKYELVYNARHIDSINTRQIIDAFYRLKNK</sequence>
<dbReference type="OrthoDB" id="9797795at2"/>
<organism evidence="3 4">
    <name type="scientific">Thorsellia anophelis DSM 18579</name>
    <dbReference type="NCBI Taxonomy" id="1123402"/>
    <lineage>
        <taxon>Bacteria</taxon>
        <taxon>Pseudomonadati</taxon>
        <taxon>Pseudomonadota</taxon>
        <taxon>Gammaproteobacteria</taxon>
        <taxon>Enterobacterales</taxon>
        <taxon>Thorselliaceae</taxon>
        <taxon>Thorsellia</taxon>
    </lineage>
</organism>
<dbReference type="STRING" id="1123402.SAMN02583745_02788"/>
<protein>
    <submittedName>
        <fullName evidence="3">Glycosyltransferase family 9 (Heptosyltransferase)</fullName>
    </submittedName>
</protein>
<gene>
    <name evidence="3" type="ORF">SAMN02583745_02788</name>
</gene>
<dbReference type="GO" id="GO:0008713">
    <property type="term" value="F:ADP-heptose-lipopolysaccharide heptosyltransferase activity"/>
    <property type="evidence" value="ECO:0007669"/>
    <property type="project" value="TreeGrafter"/>
</dbReference>
<dbReference type="Pfam" id="PF01075">
    <property type="entry name" value="Glyco_transf_9"/>
    <property type="match status" value="1"/>
</dbReference>
<proteinExistence type="predicted"/>
<keyword evidence="4" id="KW-1185">Reference proteome</keyword>
<dbReference type="EMBL" id="FOHV01000042">
    <property type="protein sequence ID" value="SET58120.1"/>
    <property type="molecule type" value="Genomic_DNA"/>
</dbReference>
<dbReference type="Proteomes" id="UP000242642">
    <property type="component" value="Unassembled WGS sequence"/>
</dbReference>
<dbReference type="GO" id="GO:0009244">
    <property type="term" value="P:lipopolysaccharide core region biosynthetic process"/>
    <property type="evidence" value="ECO:0007669"/>
    <property type="project" value="TreeGrafter"/>
</dbReference>
<evidence type="ECO:0000313" key="3">
    <source>
        <dbReference type="EMBL" id="SET58120.1"/>
    </source>
</evidence>